<sequence precursor="true">MIRIFLFLILGTCASALAAGTLCDGGDIRRARETAHETYGQFLSETLTQRMGWFCQGDNLQSDPKSKLAATASDTVSKLHTVLQKQQTYRDQIENYDGEDWDRRFGSNGLWRRLVADIASTRLLIARCNFWQAVNAQGENRRQLIESITQKCAPLRDVFTGGEAQVMSLRAQSLNENNRRTIEAAQSMLRDERLPAPVRIDAAALLNRCTEPPNPQTIEKLADKLQQGPSRDNYEPWLKLALVGLKVGSDSIISNVLERWPALRTHAGMVLLDAAPNRKIDKMTTLEAKLIATETLRRDPADYTALLKKIRNTDHLASAPVCYASAKSLAETNAFKAIELYMRAADKQRDEQDKMLTLSGAEIAAEGARCAYGLYYQDSHYLRIARDTMAYYFTLAGDTYDEQLRYLYALLLKENGRTDHAKTIFSELTDQAETYAPHAQFENLLIKYDTAANPDKKRNIRKQLQNLLDQLNPNTQPQRDLRLRALATYGNWLLETDNEDAPTRILNLIDPESAARTEHLCTTRTRALLRADKHTHAVTTLLQFDKPDSDWAATGIHVLTEILNGGENVHASGAYTLTPPPAKYLSLADKCLRILPTPTAKLTWAELTILSQTTDTPNRTDLNEIREILEELTQTEYSESVPYLRCRARFFTLQNKFTQARRLWTTIAAHRKSAQNSNTPSWQWWRAKYHELQNWSQTPKTNPADLNHAVDVLLNSFSEIPEPWPEKFVSLKETGK</sequence>
<keyword evidence="3" id="KW-1185">Reference proteome</keyword>
<dbReference type="STRING" id="1936003.STSP2_01583"/>
<feature type="signal peptide" evidence="1">
    <location>
        <begin position="1"/>
        <end position="18"/>
    </location>
</feature>
<proteinExistence type="predicted"/>
<dbReference type="EMBL" id="CP019791">
    <property type="protein sequence ID" value="AQT68423.1"/>
    <property type="molecule type" value="Genomic_DNA"/>
</dbReference>
<protein>
    <submittedName>
        <fullName evidence="2">Uncharacterized protein</fullName>
    </submittedName>
</protein>
<accession>A0A1U9NKF8</accession>
<evidence type="ECO:0000256" key="1">
    <source>
        <dbReference type="SAM" id="SignalP"/>
    </source>
</evidence>
<name>A0A1U9NKF8_9BACT</name>
<dbReference type="KEGG" id="alus:STSP2_01583"/>
<evidence type="ECO:0000313" key="2">
    <source>
        <dbReference type="EMBL" id="AQT68423.1"/>
    </source>
</evidence>
<dbReference type="RefSeq" id="WP_146661413.1">
    <property type="nucleotide sequence ID" value="NZ_CP019791.1"/>
</dbReference>
<feature type="chain" id="PRO_5012775667" evidence="1">
    <location>
        <begin position="19"/>
        <end position="736"/>
    </location>
</feature>
<dbReference type="AlphaFoldDB" id="A0A1U9NKF8"/>
<evidence type="ECO:0000313" key="3">
    <source>
        <dbReference type="Proteomes" id="UP000189674"/>
    </source>
</evidence>
<dbReference type="Proteomes" id="UP000189674">
    <property type="component" value="Chromosome"/>
</dbReference>
<reference evidence="3" key="1">
    <citation type="submission" date="2017-02" db="EMBL/GenBank/DDBJ databases">
        <title>Comparative genomics and description of representatives of a novel lineage of planctomycetes thriving in anoxic sediments.</title>
        <authorList>
            <person name="Spring S."/>
            <person name="Bunk B."/>
            <person name="Sproer C."/>
        </authorList>
    </citation>
    <scope>NUCLEOTIDE SEQUENCE [LARGE SCALE GENOMIC DNA]</scope>
    <source>
        <strain evidence="3">ST-NAGAB-D1</strain>
    </source>
</reference>
<keyword evidence="1" id="KW-0732">Signal</keyword>
<organism evidence="2 3">
    <name type="scientific">Anaerohalosphaera lusitana</name>
    <dbReference type="NCBI Taxonomy" id="1936003"/>
    <lineage>
        <taxon>Bacteria</taxon>
        <taxon>Pseudomonadati</taxon>
        <taxon>Planctomycetota</taxon>
        <taxon>Phycisphaerae</taxon>
        <taxon>Sedimentisphaerales</taxon>
        <taxon>Anaerohalosphaeraceae</taxon>
        <taxon>Anaerohalosphaera</taxon>
    </lineage>
</organism>
<gene>
    <name evidence="2" type="ORF">STSP2_01583</name>
</gene>